<evidence type="ECO:0000256" key="1">
    <source>
        <dbReference type="SAM" id="MobiDB-lite"/>
    </source>
</evidence>
<gene>
    <name evidence="2" type="ORF">Ahy_B09g099613</name>
</gene>
<reference evidence="2 3" key="1">
    <citation type="submission" date="2019-01" db="EMBL/GenBank/DDBJ databases">
        <title>Sequencing of cultivated peanut Arachis hypogaea provides insights into genome evolution and oil improvement.</title>
        <authorList>
            <person name="Chen X."/>
        </authorList>
    </citation>
    <scope>NUCLEOTIDE SEQUENCE [LARGE SCALE GENOMIC DNA]</scope>
    <source>
        <strain evidence="3">cv. Fuhuasheng</strain>
        <tissue evidence="2">Leaves</tissue>
    </source>
</reference>
<accession>A0A444XUE1</accession>
<dbReference type="GO" id="GO:0009570">
    <property type="term" value="C:chloroplast stroma"/>
    <property type="evidence" value="ECO:0007669"/>
    <property type="project" value="TreeGrafter"/>
</dbReference>
<dbReference type="Proteomes" id="UP000289738">
    <property type="component" value="Chromosome B09"/>
</dbReference>
<feature type="region of interest" description="Disordered" evidence="1">
    <location>
        <begin position="85"/>
        <end position="115"/>
    </location>
</feature>
<feature type="compositionally biased region" description="Basic and acidic residues" evidence="1">
    <location>
        <begin position="85"/>
        <end position="95"/>
    </location>
</feature>
<dbReference type="PANTHER" id="PTHR34669">
    <property type="entry name" value="THIOREDOXIN-LIKE FOLD DOMAIN-CONTAINING PROTEIN MRL7L, CHLOROPLASTIC"/>
    <property type="match status" value="1"/>
</dbReference>
<evidence type="ECO:0008006" key="4">
    <source>
        <dbReference type="Google" id="ProtNLM"/>
    </source>
</evidence>
<dbReference type="PANTHER" id="PTHR34669:SF1">
    <property type="entry name" value="THIOREDOXIN-LIKE FOLD DOMAIN-CONTAINING PROTEIN MRL7L, CHLOROPLASTIC"/>
    <property type="match status" value="1"/>
</dbReference>
<protein>
    <recommendedName>
        <fullName evidence="4">Thioredoxin domain-containing protein</fullName>
    </recommendedName>
</protein>
<dbReference type="GO" id="GO:0006355">
    <property type="term" value="P:regulation of DNA-templated transcription"/>
    <property type="evidence" value="ECO:0007669"/>
    <property type="project" value="InterPro"/>
</dbReference>
<proteinExistence type="predicted"/>
<dbReference type="AlphaFoldDB" id="A0A444XUE1"/>
<dbReference type="GO" id="GO:0009658">
    <property type="term" value="P:chloroplast organization"/>
    <property type="evidence" value="ECO:0007669"/>
    <property type="project" value="InterPro"/>
</dbReference>
<evidence type="ECO:0000313" key="3">
    <source>
        <dbReference type="Proteomes" id="UP000289738"/>
    </source>
</evidence>
<comment type="caution">
    <text evidence="2">The sequence shown here is derived from an EMBL/GenBank/DDBJ whole genome shotgun (WGS) entry which is preliminary data.</text>
</comment>
<name>A0A444XUE1_ARAHY</name>
<sequence>MVRAFNSSRAFLCRRKLKQLILVEMALPNSMTLPLSSFVSPTFVKKRNLIIPKQKQLKLGKKFLNVGDSKVIRVPTRVQALKSDDADWKRRREASSDSDDEEDTPPSFDQNDPYSMSLEERLEWRRKIREVMDRKPEVQEELDPEEKKRKFEKLLNDYQLVVEEEDPDWPEDADGRGFNLGQFFDKITIKNTKKANDDDDDDDDKEEIEWRDDNYIRPIKDIKTAEWEETVFKDISPLIILVHNRYRRPKENEKIRNELEKAVHIIWNCRLPSPRCIALDAVVETELVDALQVSVFPEIIFTKAGKILYREKALRNADELSKIMAFFYYGAAKPPCLNSISDSQEDIPSVSIDNPVS</sequence>
<evidence type="ECO:0000313" key="2">
    <source>
        <dbReference type="EMBL" id="RYQ93342.1"/>
    </source>
</evidence>
<keyword evidence="3" id="KW-1185">Reference proteome</keyword>
<organism evidence="2 3">
    <name type="scientific">Arachis hypogaea</name>
    <name type="common">Peanut</name>
    <dbReference type="NCBI Taxonomy" id="3818"/>
    <lineage>
        <taxon>Eukaryota</taxon>
        <taxon>Viridiplantae</taxon>
        <taxon>Streptophyta</taxon>
        <taxon>Embryophyta</taxon>
        <taxon>Tracheophyta</taxon>
        <taxon>Spermatophyta</taxon>
        <taxon>Magnoliopsida</taxon>
        <taxon>eudicotyledons</taxon>
        <taxon>Gunneridae</taxon>
        <taxon>Pentapetalae</taxon>
        <taxon>rosids</taxon>
        <taxon>fabids</taxon>
        <taxon>Fabales</taxon>
        <taxon>Fabaceae</taxon>
        <taxon>Papilionoideae</taxon>
        <taxon>50 kb inversion clade</taxon>
        <taxon>dalbergioids sensu lato</taxon>
        <taxon>Dalbergieae</taxon>
        <taxon>Pterocarpus clade</taxon>
        <taxon>Arachis</taxon>
    </lineage>
</organism>
<dbReference type="InterPro" id="IPR044701">
    <property type="entry name" value="MRL7/MRL7L"/>
</dbReference>
<dbReference type="EMBL" id="SDMP01000019">
    <property type="protein sequence ID" value="RYQ93342.1"/>
    <property type="molecule type" value="Genomic_DNA"/>
</dbReference>